<feature type="compositionally biased region" description="Polar residues" evidence="1">
    <location>
        <begin position="221"/>
        <end position="249"/>
    </location>
</feature>
<feature type="compositionally biased region" description="Polar residues" evidence="1">
    <location>
        <begin position="196"/>
        <end position="214"/>
    </location>
</feature>
<proteinExistence type="predicted"/>
<reference evidence="2" key="1">
    <citation type="journal article" date="2021" name="Nat. Commun.">
        <title>Genetic determinants of endophytism in the Arabidopsis root mycobiome.</title>
        <authorList>
            <person name="Mesny F."/>
            <person name="Miyauchi S."/>
            <person name="Thiergart T."/>
            <person name="Pickel B."/>
            <person name="Atanasova L."/>
            <person name="Karlsson M."/>
            <person name="Huettel B."/>
            <person name="Barry K.W."/>
            <person name="Haridas S."/>
            <person name="Chen C."/>
            <person name="Bauer D."/>
            <person name="Andreopoulos W."/>
            <person name="Pangilinan J."/>
            <person name="LaButti K."/>
            <person name="Riley R."/>
            <person name="Lipzen A."/>
            <person name="Clum A."/>
            <person name="Drula E."/>
            <person name="Henrissat B."/>
            <person name="Kohler A."/>
            <person name="Grigoriev I.V."/>
            <person name="Martin F.M."/>
            <person name="Hacquard S."/>
        </authorList>
    </citation>
    <scope>NUCLEOTIDE SEQUENCE</scope>
    <source>
        <strain evidence="2">MPI-CAGE-CH-0235</strain>
    </source>
</reference>
<protein>
    <submittedName>
        <fullName evidence="2">Uncharacterized protein</fullName>
    </submittedName>
</protein>
<dbReference type="EMBL" id="JAGPNK010000001">
    <property type="protein sequence ID" value="KAH7328159.1"/>
    <property type="molecule type" value="Genomic_DNA"/>
</dbReference>
<gene>
    <name evidence="2" type="ORF">B0I35DRAFT_416717</name>
</gene>
<sequence length="831" mass="90523">MHRILKMAQTDISKPATVGHAAPVAPTEKELHAWEQYTKIIRFRDAVLAGSHPTIKVPESLRVSVHSSQVSDDVSRPNAQDTADANTQAFSSNAKKAAVSFPTPQRAGVVPPAPRSGKVEINPIFLEKSDDLIRAEILLQRHRIERALKEEAEQRRTAKQPQGQESAPEVDPSDVLAKAQLLIQASAVPLPADDNLTASNEAASDSFDDNTFYSSRHDTPFSHSTSRAANENETTQPADASSHPRSNGPSGAAGHVLVSSIQGNQVPAPPTGPSISRDVVATASANIPQPCIVPGLNNYPERAVSSTGPSQFASGEQSQSDDSGRTDLDLARARAPTTIRPQLDDSYAELHPPSPLIRTRNPPHAVPQAARSTDLTMAASQATSPQVAALRGDRTAATSPESSPQAAKGSEKKKGKKKKRKADRQVSDTDATPYIKPEPRSVSPVAAPPYARPYKRQRQGQRPAPETPGAAYSPSRAVVVGEEHQPRHYVDQVVPAAFEGAHPRPQRAASAVVVGDTRHGRYLVGEQPAPEAGYLGQHVSPRAPSTHYAPGATPVGRPVSHIVIDDPYQEPHQLPREPYEVARVSVRPEYDMVMAPPPRIVVDAYGREYIEPPRYAARQSLAPSYHPREPSIIYERAPPRALSRHPIYDEWGKPYGEQLSQLPPPAPRRVVTQPEYGPNEYASRGYREVSTARAAGPLGDYVQVIGPPERVVVEDARREYLSRSASVRPAENVRYEVPYDYGRVQSVRPEAPVRVAGYPEGPRELAQPYLRDYSVRPVEQHVLRQGYGAHPVHGYREPQPAAGGDVTFIERPPGAPIDAPFPEDGRRDVYR</sequence>
<feature type="compositionally biased region" description="Basic and acidic residues" evidence="1">
    <location>
        <begin position="322"/>
        <end position="332"/>
    </location>
</feature>
<feature type="compositionally biased region" description="Polar residues" evidence="1">
    <location>
        <begin position="396"/>
        <end position="405"/>
    </location>
</feature>
<evidence type="ECO:0000256" key="1">
    <source>
        <dbReference type="SAM" id="MobiDB-lite"/>
    </source>
</evidence>
<feature type="compositionally biased region" description="Basic residues" evidence="1">
    <location>
        <begin position="411"/>
        <end position="422"/>
    </location>
</feature>
<evidence type="ECO:0000313" key="2">
    <source>
        <dbReference type="EMBL" id="KAH7328159.1"/>
    </source>
</evidence>
<comment type="caution">
    <text evidence="2">The sequence shown here is derived from an EMBL/GenBank/DDBJ whole genome shotgun (WGS) entry which is preliminary data.</text>
</comment>
<feature type="region of interest" description="Disordered" evidence="1">
    <location>
        <begin position="94"/>
        <end position="114"/>
    </location>
</feature>
<feature type="compositionally biased region" description="Polar residues" evidence="1">
    <location>
        <begin position="304"/>
        <end position="321"/>
    </location>
</feature>
<feature type="region of interest" description="Disordered" evidence="1">
    <location>
        <begin position="151"/>
        <end position="172"/>
    </location>
</feature>
<evidence type="ECO:0000313" key="3">
    <source>
        <dbReference type="Proteomes" id="UP000813444"/>
    </source>
</evidence>
<dbReference type="OrthoDB" id="5333304at2759"/>
<name>A0A8K0T0A0_9HYPO</name>
<feature type="compositionally biased region" description="Polar residues" evidence="1">
    <location>
        <begin position="370"/>
        <end position="386"/>
    </location>
</feature>
<feature type="region of interest" description="Disordered" evidence="1">
    <location>
        <begin position="194"/>
        <end position="255"/>
    </location>
</feature>
<feature type="region of interest" description="Disordered" evidence="1">
    <location>
        <begin position="799"/>
        <end position="831"/>
    </location>
</feature>
<accession>A0A8K0T0A0</accession>
<keyword evidence="3" id="KW-1185">Reference proteome</keyword>
<feature type="region of interest" description="Disordered" evidence="1">
    <location>
        <begin position="300"/>
        <end position="474"/>
    </location>
</feature>
<organism evidence="2 3">
    <name type="scientific">Stachybotrys elegans</name>
    <dbReference type="NCBI Taxonomy" id="80388"/>
    <lineage>
        <taxon>Eukaryota</taxon>
        <taxon>Fungi</taxon>
        <taxon>Dikarya</taxon>
        <taxon>Ascomycota</taxon>
        <taxon>Pezizomycotina</taxon>
        <taxon>Sordariomycetes</taxon>
        <taxon>Hypocreomycetidae</taxon>
        <taxon>Hypocreales</taxon>
        <taxon>Stachybotryaceae</taxon>
        <taxon>Stachybotrys</taxon>
    </lineage>
</organism>
<dbReference type="AlphaFoldDB" id="A0A8K0T0A0"/>
<dbReference type="Proteomes" id="UP000813444">
    <property type="component" value="Unassembled WGS sequence"/>
</dbReference>